<dbReference type="Proteomes" id="UP000004925">
    <property type="component" value="Unassembled WGS sequence"/>
</dbReference>
<reference evidence="1 2" key="1">
    <citation type="submission" date="2011-10" db="EMBL/GenBank/DDBJ databases">
        <title>The Genome Sequence of Fusobacterium sp. 4_1_13.</title>
        <authorList>
            <consortium name="The Broad Institute Genome Sequencing Platform"/>
            <person name="Earl A."/>
            <person name="Ward D."/>
            <person name="Feldgarden M."/>
            <person name="Gevers D."/>
            <person name="Strauss J."/>
            <person name="Ambrose C."/>
            <person name="Allen-Vercoe E."/>
            <person name="Young S.K."/>
            <person name="Zeng Q."/>
            <person name="Gargeya S."/>
            <person name="Fitzgerald M."/>
            <person name="Haas B."/>
            <person name="Abouelleil A."/>
            <person name="Alvarado L."/>
            <person name="Arachchi H.M."/>
            <person name="Berlin A."/>
            <person name="Brown A."/>
            <person name="Chapman S.B."/>
            <person name="Chen Z."/>
            <person name="Dunbar C."/>
            <person name="Freedman E."/>
            <person name="Gearin G."/>
            <person name="Goldberg J."/>
            <person name="Griggs A."/>
            <person name="Gujja S."/>
            <person name="Heiman D."/>
            <person name="Howarth C."/>
            <person name="Larson L."/>
            <person name="Lui A."/>
            <person name="MacDonald P.J."/>
            <person name="Montmayeur A."/>
            <person name="Murphy C."/>
            <person name="Neiman D."/>
            <person name="Pearson M."/>
            <person name="Priest M."/>
            <person name="Roberts A."/>
            <person name="Saif S."/>
            <person name="Shea T."/>
            <person name="Shenoy N."/>
            <person name="Sisk P."/>
            <person name="Stolte C."/>
            <person name="Sykes S."/>
            <person name="Wortman J."/>
            <person name="Nusbaum C."/>
            <person name="Birren B."/>
        </authorList>
    </citation>
    <scope>NUCLEOTIDE SEQUENCE [LARGE SCALE GENOMIC DNA]</scope>
    <source>
        <strain evidence="1 2">4_1_13</strain>
    </source>
</reference>
<dbReference type="RefSeq" id="WP_008795350.1">
    <property type="nucleotide sequence ID" value="NZ_KQ235737.1"/>
</dbReference>
<accession>A0A0M1VTL5</accession>
<gene>
    <name evidence="1" type="ORF">FSCG_00712</name>
</gene>
<evidence type="ECO:0000313" key="1">
    <source>
        <dbReference type="EMBL" id="EEO39999.1"/>
    </source>
</evidence>
<protein>
    <submittedName>
        <fullName evidence="1">Uncharacterized protein</fullName>
    </submittedName>
</protein>
<sequence length="112" mass="12665">MLTATIVFLTDDVKPMAIIANVEKIESGSIPNSHRFKILDDYNNLSEENLKKIDYYVKNSFFSSGTLYINDEAYLGVLSLSTEKKVLGIILGRGDIYHSIQEANYILDIRKS</sequence>
<dbReference type="AlphaFoldDB" id="A0A0M1VTL5"/>
<comment type="caution">
    <text evidence="1">The sequence shown here is derived from an EMBL/GenBank/DDBJ whole genome shotgun (WGS) entry which is preliminary data.</text>
</comment>
<proteinExistence type="predicted"/>
<dbReference type="EMBL" id="ACDE02000019">
    <property type="protein sequence ID" value="EEO39999.1"/>
    <property type="molecule type" value="Genomic_DNA"/>
</dbReference>
<organism evidence="1 2">
    <name type="scientific">Fusobacterium vincentii 4_1_13</name>
    <dbReference type="NCBI Taxonomy" id="469606"/>
    <lineage>
        <taxon>Bacteria</taxon>
        <taxon>Fusobacteriati</taxon>
        <taxon>Fusobacteriota</taxon>
        <taxon>Fusobacteriia</taxon>
        <taxon>Fusobacteriales</taxon>
        <taxon>Fusobacteriaceae</taxon>
        <taxon>Fusobacterium</taxon>
    </lineage>
</organism>
<evidence type="ECO:0000313" key="2">
    <source>
        <dbReference type="Proteomes" id="UP000004925"/>
    </source>
</evidence>
<dbReference type="HOGENOM" id="CLU_2142271_0_0_0"/>
<name>A0A0M1VTL5_FUSVC</name>